<evidence type="ECO:0000313" key="1">
    <source>
        <dbReference type="EMBL" id="PNP74228.1"/>
    </source>
</evidence>
<keyword evidence="2" id="KW-1185">Reference proteome</keyword>
<dbReference type="OrthoDB" id="4390553at2759"/>
<comment type="caution">
    <text evidence="1">The sequence shown here is derived from an EMBL/GenBank/DDBJ whole genome shotgun (WGS) entry which is preliminary data.</text>
</comment>
<proteinExistence type="predicted"/>
<dbReference type="Proteomes" id="UP000236664">
    <property type="component" value="Unassembled WGS sequence"/>
</dbReference>
<sequence length="144" mass="16225">MNKIFATFTPVKANYVLLKVQLPTPAAAYNQLKANAPHAMLPPDDFKSALGDKNFITAQPWGEFKGSEIREFVRANESKILIEKREYNTMRVNTIVWAPNGDKCRLEGMERFIWKVIGGKLNVDNWTNFLRLAVSVTVGGPNRG</sequence>
<protein>
    <submittedName>
        <fullName evidence="1">Uncharacterized protein</fullName>
    </submittedName>
</protein>
<evidence type="ECO:0000313" key="2">
    <source>
        <dbReference type="Proteomes" id="UP000236664"/>
    </source>
</evidence>
<name>A0A2K0VW30_GIBNY</name>
<dbReference type="EMBL" id="MTQA01000214">
    <property type="protein sequence ID" value="PNP74228.1"/>
    <property type="molecule type" value="Genomic_DNA"/>
</dbReference>
<gene>
    <name evidence="1" type="ORF">FNYG_12277</name>
</gene>
<accession>A0A2K0VW30</accession>
<dbReference type="AlphaFoldDB" id="A0A2K0VW30"/>
<reference evidence="1 2" key="1">
    <citation type="submission" date="2017-06" db="EMBL/GenBank/DDBJ databases">
        <title>Genome of Fusarium nygamai isolate CS10214.</title>
        <authorList>
            <person name="Gardiner D.M."/>
            <person name="Obanor F."/>
            <person name="Kazan K."/>
        </authorList>
    </citation>
    <scope>NUCLEOTIDE SEQUENCE [LARGE SCALE GENOMIC DNA]</scope>
    <source>
        <strain evidence="1 2">CS10214</strain>
    </source>
</reference>
<organism evidence="1 2">
    <name type="scientific">Gibberella nygamai</name>
    <name type="common">Bean root rot disease fungus</name>
    <name type="synonym">Fusarium nygamai</name>
    <dbReference type="NCBI Taxonomy" id="42673"/>
    <lineage>
        <taxon>Eukaryota</taxon>
        <taxon>Fungi</taxon>
        <taxon>Dikarya</taxon>
        <taxon>Ascomycota</taxon>
        <taxon>Pezizomycotina</taxon>
        <taxon>Sordariomycetes</taxon>
        <taxon>Hypocreomycetidae</taxon>
        <taxon>Hypocreales</taxon>
        <taxon>Nectriaceae</taxon>
        <taxon>Fusarium</taxon>
        <taxon>Fusarium fujikuroi species complex</taxon>
    </lineage>
</organism>